<sequence length="384" mass="42453">MYRHFPANYWWSLMFMNALAIGGEMTEMEPACRPLKEIAKAEVDDAENKEWVQAWSALGSRVEALGDVDAAGNMCAGATRKYLRAAAYSFVAEVMRPASDQDPEKMAVYDAAQRAFRKGIEWSGLPIEFVDVPFEGATLPAIFVPGRSPDGRPAPCMVHFDGKDDVKEVTYLRHRQGMADRGISLLIVDHPGSGAALRKQQLYARPDIEVAATAAVDYLETRSDVDMGRIGIIAQSMGGYYAPRSAAFEKRFKACVVWGAAWDLDELCAADPALEQPSFWKPLGPLPDTAAVKRRLADFKLSDHLHELKCALLVFHGEHDVQVPLWTAERTYERAINASSRELRVFTEAEGGAQHCQADMFSQATDLIADWSARFFGTDAGVVK</sequence>
<dbReference type="SUPFAM" id="SSF53474">
    <property type="entry name" value="alpha/beta-Hydrolases"/>
    <property type="match status" value="1"/>
</dbReference>
<dbReference type="EMBL" id="PJNB01000001">
    <property type="protein sequence ID" value="PKW16359.1"/>
    <property type="molecule type" value="Genomic_DNA"/>
</dbReference>
<dbReference type="AlphaFoldDB" id="A0A2N3Y0B4"/>
<dbReference type="Gene3D" id="3.40.50.1820">
    <property type="entry name" value="alpha/beta hydrolase"/>
    <property type="match status" value="1"/>
</dbReference>
<feature type="domain" description="Peptidase S9 prolyl oligopeptidase catalytic" evidence="2">
    <location>
        <begin position="178"/>
        <end position="350"/>
    </location>
</feature>
<evidence type="ECO:0000256" key="1">
    <source>
        <dbReference type="ARBA" id="ARBA00008645"/>
    </source>
</evidence>
<dbReference type="Proteomes" id="UP000233786">
    <property type="component" value="Unassembled WGS sequence"/>
</dbReference>
<dbReference type="OrthoDB" id="9765647at2"/>
<dbReference type="STRING" id="994479.GCA_000194155_07129"/>
<reference evidence="3" key="1">
    <citation type="submission" date="2017-12" db="EMBL/GenBank/DDBJ databases">
        <title>Sequencing the genomes of 1000 Actinobacteria strains.</title>
        <authorList>
            <person name="Klenk H.-P."/>
        </authorList>
    </citation>
    <scope>NUCLEOTIDE SEQUENCE [LARGE SCALE GENOMIC DNA]</scope>
    <source>
        <strain evidence="3">DSM 44228</strain>
    </source>
</reference>
<dbReference type="PANTHER" id="PTHR22946">
    <property type="entry name" value="DIENELACTONE HYDROLASE DOMAIN-CONTAINING PROTEIN-RELATED"/>
    <property type="match status" value="1"/>
</dbReference>
<comment type="similarity">
    <text evidence="1">Belongs to the AB hydrolase superfamily.</text>
</comment>
<accession>A0A2N3Y0B4</accession>
<dbReference type="GO" id="GO:0006508">
    <property type="term" value="P:proteolysis"/>
    <property type="evidence" value="ECO:0007669"/>
    <property type="project" value="InterPro"/>
</dbReference>
<dbReference type="InterPro" id="IPR050261">
    <property type="entry name" value="FrsA_esterase"/>
</dbReference>
<comment type="caution">
    <text evidence="3">The sequence shown here is derived from an EMBL/GenBank/DDBJ whole genome shotgun (WGS) entry which is preliminary data.</text>
</comment>
<dbReference type="RefSeq" id="WP_010314606.1">
    <property type="nucleotide sequence ID" value="NZ_CP061007.1"/>
</dbReference>
<evidence type="ECO:0000313" key="4">
    <source>
        <dbReference type="Proteomes" id="UP000233786"/>
    </source>
</evidence>
<dbReference type="GO" id="GO:0008236">
    <property type="term" value="F:serine-type peptidase activity"/>
    <property type="evidence" value="ECO:0007669"/>
    <property type="project" value="InterPro"/>
</dbReference>
<dbReference type="Gene3D" id="1.20.1440.110">
    <property type="entry name" value="acylaminoacyl peptidase"/>
    <property type="match status" value="1"/>
</dbReference>
<dbReference type="PANTHER" id="PTHR22946:SF12">
    <property type="entry name" value="CONIDIAL PIGMENT BIOSYNTHESIS PROTEIN AYG1 (AFU_ORTHOLOGUE AFUA_2G17550)"/>
    <property type="match status" value="1"/>
</dbReference>
<proteinExistence type="inferred from homology"/>
<evidence type="ECO:0000313" key="3">
    <source>
        <dbReference type="EMBL" id="PKW16359.1"/>
    </source>
</evidence>
<dbReference type="InterPro" id="IPR029058">
    <property type="entry name" value="AB_hydrolase_fold"/>
</dbReference>
<evidence type="ECO:0000259" key="2">
    <source>
        <dbReference type="Pfam" id="PF00326"/>
    </source>
</evidence>
<protein>
    <submittedName>
        <fullName evidence="3">Prolyl oligopeptidase family protein</fullName>
    </submittedName>
</protein>
<dbReference type="Pfam" id="PF00326">
    <property type="entry name" value="Peptidase_S9"/>
    <property type="match status" value="1"/>
</dbReference>
<gene>
    <name evidence="3" type="ORF">A8926_4182</name>
</gene>
<dbReference type="InterPro" id="IPR001375">
    <property type="entry name" value="Peptidase_S9_cat"/>
</dbReference>
<keyword evidence="4" id="KW-1185">Reference proteome</keyword>
<name>A0A2N3Y0B4_SACSN</name>
<organism evidence="3 4">
    <name type="scientific">Saccharopolyspora spinosa</name>
    <dbReference type="NCBI Taxonomy" id="60894"/>
    <lineage>
        <taxon>Bacteria</taxon>
        <taxon>Bacillati</taxon>
        <taxon>Actinomycetota</taxon>
        <taxon>Actinomycetes</taxon>
        <taxon>Pseudonocardiales</taxon>
        <taxon>Pseudonocardiaceae</taxon>
        <taxon>Saccharopolyspora</taxon>
    </lineage>
</organism>